<reference evidence="3" key="1">
    <citation type="journal article" date="2006" name="Mol. Biol. Evol.">
        <title>Evolution of the terminal regions of the Streptomyces linear chromosome.</title>
        <authorList>
            <person name="Choulet F."/>
            <person name="Aigle B."/>
            <person name="Gallois A."/>
            <person name="Mangenot S."/>
            <person name="Gerbaud C."/>
            <person name="Truong C."/>
            <person name="Francou F.X."/>
            <person name="Fourrier C."/>
            <person name="Guerineau M."/>
            <person name="Decaris B."/>
            <person name="Barbe V."/>
            <person name="Pernodet J.L."/>
            <person name="Leblond P."/>
        </authorList>
    </citation>
    <scope>NUCLEOTIDE SEQUENCE</scope>
    <source>
        <strain evidence="3">ATCC 23877</strain>
    </source>
</reference>
<accession>A3KIG1</accession>
<dbReference type="PANTHER" id="PTHR43130:SF3">
    <property type="entry name" value="HTH-TYPE TRANSCRIPTIONAL REGULATOR RV1931C"/>
    <property type="match status" value="1"/>
</dbReference>
<dbReference type="GO" id="GO:0006355">
    <property type="term" value="P:regulation of DNA-templated transcription"/>
    <property type="evidence" value="ECO:0007669"/>
    <property type="project" value="TreeGrafter"/>
</dbReference>
<organism evidence="3">
    <name type="scientific">Streptomyces ambofaciens (strain ATCC 23877 / 3486 / DSM 40053 / JCM 4204 / NBRC 12836 / NRRL B-2516)</name>
    <dbReference type="NCBI Taxonomy" id="278992"/>
    <lineage>
        <taxon>Bacteria</taxon>
        <taxon>Bacillati</taxon>
        <taxon>Actinomycetota</taxon>
        <taxon>Actinomycetes</taxon>
        <taxon>Kitasatosporales</taxon>
        <taxon>Streptomycetaceae</taxon>
        <taxon>Streptomyces</taxon>
    </lineage>
</organism>
<dbReference type="SUPFAM" id="SSF52317">
    <property type="entry name" value="Class I glutamine amidotransferase-like"/>
    <property type="match status" value="1"/>
</dbReference>
<protein>
    <submittedName>
        <fullName evidence="3">Putative ThiJ/PfpI family protein</fullName>
    </submittedName>
</protein>
<dbReference type="Pfam" id="PF01965">
    <property type="entry name" value="DJ-1_PfpI"/>
    <property type="match status" value="1"/>
</dbReference>
<name>A3KIG1_STRA7</name>
<evidence type="ECO:0000256" key="1">
    <source>
        <dbReference type="SAM" id="MobiDB-lite"/>
    </source>
</evidence>
<gene>
    <name evidence="3" type="ORF">SAML0506</name>
</gene>
<feature type="compositionally biased region" description="Basic residues" evidence="1">
    <location>
        <begin position="1"/>
        <end position="23"/>
    </location>
</feature>
<dbReference type="AlphaFoldDB" id="A3KIG1"/>
<sequence>MIRAPYRRPANRRKHVRHLRHRSPAAAPTPNGSAMTTYGILLFDTAEELDFAGPWEVFTTSAALRDGADTAILLAERPGPVRCANGMRVLPDRTLDDHPPLDVLLVPGGSGAREAEPHNPRVTGWLAGRAARAQWVVGVCTGAFLLHAAGPARGHRVATHWQYEVALAARGDVTVVSDARYVVDGRLLTSQGVSAGIDSALWLVGRLHGRDHARAVRRELQYDPAPPYLADEPLAG</sequence>
<dbReference type="PANTHER" id="PTHR43130">
    <property type="entry name" value="ARAC-FAMILY TRANSCRIPTIONAL REGULATOR"/>
    <property type="match status" value="1"/>
</dbReference>
<dbReference type="Gene3D" id="3.40.50.880">
    <property type="match status" value="1"/>
</dbReference>
<proteinExistence type="predicted"/>
<dbReference type="EMBL" id="AM238663">
    <property type="protein sequence ID" value="CAJ89493.1"/>
    <property type="molecule type" value="Genomic_DNA"/>
</dbReference>
<dbReference type="InterPro" id="IPR029062">
    <property type="entry name" value="Class_I_gatase-like"/>
</dbReference>
<feature type="region of interest" description="Disordered" evidence="1">
    <location>
        <begin position="1"/>
        <end position="31"/>
    </location>
</feature>
<dbReference type="CDD" id="cd03139">
    <property type="entry name" value="GATase1_PfpI_2"/>
    <property type="match status" value="1"/>
</dbReference>
<dbReference type="InterPro" id="IPR052158">
    <property type="entry name" value="INH-QAR"/>
</dbReference>
<evidence type="ECO:0000313" key="3">
    <source>
        <dbReference type="EMBL" id="CAJ89493.1"/>
    </source>
</evidence>
<evidence type="ECO:0000259" key="2">
    <source>
        <dbReference type="Pfam" id="PF01965"/>
    </source>
</evidence>
<feature type="domain" description="DJ-1/PfpI" evidence="2">
    <location>
        <begin position="40"/>
        <end position="201"/>
    </location>
</feature>
<dbReference type="InterPro" id="IPR002818">
    <property type="entry name" value="DJ-1/PfpI"/>
</dbReference>